<dbReference type="SUPFAM" id="SSF143120">
    <property type="entry name" value="YefM-like"/>
    <property type="match status" value="1"/>
</dbReference>
<evidence type="ECO:0000256" key="1">
    <source>
        <dbReference type="ARBA" id="ARBA00009981"/>
    </source>
</evidence>
<organism evidence="3 4">
    <name type="scientific">Mycobacterium yunnanensis</name>
    <dbReference type="NCBI Taxonomy" id="368477"/>
    <lineage>
        <taxon>Bacteria</taxon>
        <taxon>Bacillati</taxon>
        <taxon>Actinomycetota</taxon>
        <taxon>Actinomycetes</taxon>
        <taxon>Mycobacteriales</taxon>
        <taxon>Mycobacteriaceae</taxon>
        <taxon>Mycobacterium</taxon>
    </lineage>
</organism>
<dbReference type="NCBIfam" id="TIGR01552">
    <property type="entry name" value="phd_fam"/>
    <property type="match status" value="1"/>
</dbReference>
<dbReference type="RefSeq" id="WP_263995348.1">
    <property type="nucleotide sequence ID" value="NZ_JACKVK010000005.1"/>
</dbReference>
<dbReference type="Pfam" id="PF02604">
    <property type="entry name" value="PhdYeFM_antitox"/>
    <property type="match status" value="1"/>
</dbReference>
<dbReference type="InterPro" id="IPR006442">
    <property type="entry name" value="Antitoxin_Phd/YefM"/>
</dbReference>
<dbReference type="Proteomes" id="UP001141629">
    <property type="component" value="Unassembled WGS sequence"/>
</dbReference>
<dbReference type="EMBL" id="JACKVK010000005">
    <property type="protein sequence ID" value="MCV7420565.1"/>
    <property type="molecule type" value="Genomic_DNA"/>
</dbReference>
<comment type="caution">
    <text evidence="3">The sequence shown here is derived from an EMBL/GenBank/DDBJ whole genome shotgun (WGS) entry which is preliminary data.</text>
</comment>
<keyword evidence="4" id="KW-1185">Reference proteome</keyword>
<proteinExistence type="inferred from homology"/>
<comment type="function">
    <text evidence="2">Antitoxin component of a type II toxin-antitoxin (TA) system.</text>
</comment>
<name>A0A9X2YXS7_9MYCO</name>
<dbReference type="AlphaFoldDB" id="A0A9X2YXS7"/>
<dbReference type="InterPro" id="IPR036165">
    <property type="entry name" value="YefM-like_sf"/>
</dbReference>
<protein>
    <recommendedName>
        <fullName evidence="2">Antitoxin</fullName>
    </recommendedName>
</protein>
<comment type="similarity">
    <text evidence="1 2">Belongs to the phD/YefM antitoxin family.</text>
</comment>
<reference evidence="3" key="1">
    <citation type="submission" date="2020-07" db="EMBL/GenBank/DDBJ databases">
        <authorList>
            <person name="Pettersson B.M.F."/>
            <person name="Behra P.R.K."/>
            <person name="Ramesh M."/>
            <person name="Das S."/>
            <person name="Dasgupta S."/>
            <person name="Kirsebom L.A."/>
        </authorList>
    </citation>
    <scope>NUCLEOTIDE SEQUENCE</scope>
    <source>
        <strain evidence="3">DSM 44838</strain>
    </source>
</reference>
<dbReference type="Gene3D" id="3.40.1620.10">
    <property type="entry name" value="YefM-like domain"/>
    <property type="match status" value="1"/>
</dbReference>
<gene>
    <name evidence="3" type="ORF">H7K45_08435</name>
</gene>
<evidence type="ECO:0000313" key="3">
    <source>
        <dbReference type="EMBL" id="MCV7420565.1"/>
    </source>
</evidence>
<evidence type="ECO:0000313" key="4">
    <source>
        <dbReference type="Proteomes" id="UP001141629"/>
    </source>
</evidence>
<reference evidence="3" key="2">
    <citation type="journal article" date="2022" name="BMC Genomics">
        <title>Comparative genome analysis of mycobacteria focusing on tRNA and non-coding RNA.</title>
        <authorList>
            <person name="Behra P.R.K."/>
            <person name="Pettersson B.M.F."/>
            <person name="Ramesh M."/>
            <person name="Das S."/>
            <person name="Dasgupta S."/>
            <person name="Kirsebom L.A."/>
        </authorList>
    </citation>
    <scope>NUCLEOTIDE SEQUENCE</scope>
    <source>
        <strain evidence="3">DSM 44838</strain>
    </source>
</reference>
<evidence type="ECO:0000256" key="2">
    <source>
        <dbReference type="RuleBase" id="RU362080"/>
    </source>
</evidence>
<accession>A0A9X2YXS7</accession>
<sequence length="53" mass="5846">MNTHDLRDLRWTLRSAVAEVVATGEPAFITDDGEQVAVLVSVAEYDRLTNRSG</sequence>